<evidence type="ECO:0000313" key="2">
    <source>
        <dbReference type="Proteomes" id="UP000507470"/>
    </source>
</evidence>
<proteinExistence type="predicted"/>
<reference evidence="1 2" key="1">
    <citation type="submission" date="2020-06" db="EMBL/GenBank/DDBJ databases">
        <authorList>
            <person name="Li R."/>
            <person name="Bekaert M."/>
        </authorList>
    </citation>
    <scope>NUCLEOTIDE SEQUENCE [LARGE SCALE GENOMIC DNA]</scope>
    <source>
        <strain evidence="2">wild</strain>
    </source>
</reference>
<dbReference type="Proteomes" id="UP000507470">
    <property type="component" value="Unassembled WGS sequence"/>
</dbReference>
<gene>
    <name evidence="1" type="ORF">MCOR_55081</name>
</gene>
<evidence type="ECO:0000313" key="1">
    <source>
        <dbReference type="EMBL" id="CAC5423074.1"/>
    </source>
</evidence>
<keyword evidence="2" id="KW-1185">Reference proteome</keyword>
<name>A0A6J8ER37_MYTCO</name>
<sequence>MYLAKKDNLRDNLYNVNKNSYARRKYYKKHHQFFRSQLEIKNTTLTNNNKNNAYAEDNMQMESYIEEKLEGMLEKFKYELEIRDIKIGHQMEMILSLLEMQQTITDRLEKKIERTTQMLSARKQKEATQVTIGTFNVQSVKWKNDILKATPQKLDLCCLQKHWLFKPEQHLLHDIDTNMIVTAKSIDDENPELSMIAPSKDLTQYVQILDMEAENTSDHVPVIATIKRKLIRKSNKPKSVIVRTKWEKCNLQKYQLTISDGVEKILQASNKKI</sequence>
<protein>
    <recommendedName>
        <fullName evidence="3">Endonuclease/exonuclease/phosphatase domain-containing protein</fullName>
    </recommendedName>
</protein>
<evidence type="ECO:0008006" key="3">
    <source>
        <dbReference type="Google" id="ProtNLM"/>
    </source>
</evidence>
<organism evidence="1 2">
    <name type="scientific">Mytilus coruscus</name>
    <name type="common">Sea mussel</name>
    <dbReference type="NCBI Taxonomy" id="42192"/>
    <lineage>
        <taxon>Eukaryota</taxon>
        <taxon>Metazoa</taxon>
        <taxon>Spiralia</taxon>
        <taxon>Lophotrochozoa</taxon>
        <taxon>Mollusca</taxon>
        <taxon>Bivalvia</taxon>
        <taxon>Autobranchia</taxon>
        <taxon>Pteriomorphia</taxon>
        <taxon>Mytilida</taxon>
        <taxon>Mytiloidea</taxon>
        <taxon>Mytilidae</taxon>
        <taxon>Mytilinae</taxon>
        <taxon>Mytilus</taxon>
    </lineage>
</organism>
<dbReference type="EMBL" id="CACVKT020009705">
    <property type="protein sequence ID" value="CAC5423074.1"/>
    <property type="molecule type" value="Genomic_DNA"/>
</dbReference>
<dbReference type="OrthoDB" id="7476844at2759"/>
<accession>A0A6J8ER37</accession>
<dbReference type="AlphaFoldDB" id="A0A6J8ER37"/>